<dbReference type="InterPro" id="IPR035994">
    <property type="entry name" value="Nucleoside_phosphorylase_sf"/>
</dbReference>
<dbReference type="EMBL" id="CAJVQA010004422">
    <property type="protein sequence ID" value="CAG8598652.1"/>
    <property type="molecule type" value="Genomic_DNA"/>
</dbReference>
<feature type="domain" description="Nucleoside phosphorylase" evidence="1">
    <location>
        <begin position="30"/>
        <end position="238"/>
    </location>
</feature>
<dbReference type="Pfam" id="PF01048">
    <property type="entry name" value="PNP_UDP_1"/>
    <property type="match status" value="1"/>
</dbReference>
<sequence>MLLMKKSNANFPKTVEGQVFHVGIKRGEMGDLSRAKLLSRWLDADTPIFQRESRRGFLTITGKYKGVPVSIVGIGMGLSMMDFFVREARAVVDGSMIIIRFGTCGTIGKATAGDVVIPEGSFVVTKNYDYPIFENKEIAVQDYEIKTKEQPYNISKVIYGDKEIRGLIQKQLLNSGIPQNQIFQGLNATCDSFYSSQGRLDKNFVDHNKELFKSICTKYPDAESLEMETFMLFYLAKCSTDAPYRFQRKANNEQRNSIRAAATAVVISNRKTNEFVDPDRLDDLVKIVGEAVLKVLLEIELDEVHFEDDECVWNSKI</sequence>
<keyword evidence="3" id="KW-1185">Reference proteome</keyword>
<dbReference type="GO" id="GO:0005829">
    <property type="term" value="C:cytosol"/>
    <property type="evidence" value="ECO:0007669"/>
    <property type="project" value="TreeGrafter"/>
</dbReference>
<evidence type="ECO:0000313" key="3">
    <source>
        <dbReference type="Proteomes" id="UP000789759"/>
    </source>
</evidence>
<gene>
    <name evidence="2" type="ORF">CPELLU_LOCUS6885</name>
</gene>
<dbReference type="Gene3D" id="3.40.50.1580">
    <property type="entry name" value="Nucleoside phosphorylase domain"/>
    <property type="match status" value="1"/>
</dbReference>
<comment type="caution">
    <text evidence="2">The sequence shown here is derived from an EMBL/GenBank/DDBJ whole genome shotgun (WGS) entry which is preliminary data.</text>
</comment>
<dbReference type="Proteomes" id="UP000789759">
    <property type="component" value="Unassembled WGS sequence"/>
</dbReference>
<name>A0A9N9CG44_9GLOM</name>
<accession>A0A9N9CG44</accession>
<dbReference type="AlphaFoldDB" id="A0A9N9CG44"/>
<dbReference type="InterPro" id="IPR000845">
    <property type="entry name" value="Nucleoside_phosphorylase_d"/>
</dbReference>
<dbReference type="GO" id="GO:0004850">
    <property type="term" value="F:uridine phosphorylase activity"/>
    <property type="evidence" value="ECO:0007669"/>
    <property type="project" value="TreeGrafter"/>
</dbReference>
<dbReference type="OrthoDB" id="416752at2759"/>
<dbReference type="SUPFAM" id="SSF53167">
    <property type="entry name" value="Purine and uridine phosphorylases"/>
    <property type="match status" value="1"/>
</dbReference>
<organism evidence="2 3">
    <name type="scientific">Cetraspora pellucida</name>
    <dbReference type="NCBI Taxonomy" id="1433469"/>
    <lineage>
        <taxon>Eukaryota</taxon>
        <taxon>Fungi</taxon>
        <taxon>Fungi incertae sedis</taxon>
        <taxon>Mucoromycota</taxon>
        <taxon>Glomeromycotina</taxon>
        <taxon>Glomeromycetes</taxon>
        <taxon>Diversisporales</taxon>
        <taxon>Gigasporaceae</taxon>
        <taxon>Cetraspora</taxon>
    </lineage>
</organism>
<dbReference type="GO" id="GO:0006218">
    <property type="term" value="P:uridine catabolic process"/>
    <property type="evidence" value="ECO:0007669"/>
    <property type="project" value="TreeGrafter"/>
</dbReference>
<dbReference type="PANTHER" id="PTHR43691">
    <property type="entry name" value="URIDINE PHOSPHORYLASE"/>
    <property type="match status" value="1"/>
</dbReference>
<evidence type="ECO:0000259" key="1">
    <source>
        <dbReference type="Pfam" id="PF01048"/>
    </source>
</evidence>
<protein>
    <submittedName>
        <fullName evidence="2">24469_t:CDS:1</fullName>
    </submittedName>
</protein>
<evidence type="ECO:0000313" key="2">
    <source>
        <dbReference type="EMBL" id="CAG8598652.1"/>
    </source>
</evidence>
<dbReference type="PANTHER" id="PTHR43691:SF14">
    <property type="entry name" value="URIDINE PHOSPHORYLASE"/>
    <property type="match status" value="1"/>
</dbReference>
<reference evidence="2" key="1">
    <citation type="submission" date="2021-06" db="EMBL/GenBank/DDBJ databases">
        <authorList>
            <person name="Kallberg Y."/>
            <person name="Tangrot J."/>
            <person name="Rosling A."/>
        </authorList>
    </citation>
    <scope>NUCLEOTIDE SEQUENCE</scope>
    <source>
        <strain evidence="2">FL966</strain>
    </source>
</reference>
<proteinExistence type="predicted"/>
<dbReference type="CDD" id="cd17769">
    <property type="entry name" value="NP_TgUP-like"/>
    <property type="match status" value="1"/>
</dbReference>